<proteinExistence type="predicted"/>
<evidence type="ECO:0000313" key="2">
    <source>
        <dbReference type="Proteomes" id="UP000215145"/>
    </source>
</evidence>
<gene>
    <name evidence="1" type="ORF">CGZ75_09735</name>
</gene>
<comment type="caution">
    <text evidence="1">The sequence shown here is derived from an EMBL/GenBank/DDBJ whole genome shotgun (WGS) entry which is preliminary data.</text>
</comment>
<organism evidence="1 2">
    <name type="scientific">Paenibacillus herberti</name>
    <dbReference type="NCBI Taxonomy" id="1619309"/>
    <lineage>
        <taxon>Bacteria</taxon>
        <taxon>Bacillati</taxon>
        <taxon>Bacillota</taxon>
        <taxon>Bacilli</taxon>
        <taxon>Bacillales</taxon>
        <taxon>Paenibacillaceae</taxon>
        <taxon>Paenibacillus</taxon>
    </lineage>
</organism>
<accession>A0A229P3P3</accession>
<name>A0A229P3P3_9BACL</name>
<reference evidence="1 2" key="1">
    <citation type="submission" date="2017-07" db="EMBL/GenBank/DDBJ databases">
        <title>Paenibacillus herberti R33 genome sequencing and assembly.</title>
        <authorList>
            <person name="Su W."/>
        </authorList>
    </citation>
    <scope>NUCLEOTIDE SEQUENCE [LARGE SCALE GENOMIC DNA]</scope>
    <source>
        <strain evidence="1 2">R33</strain>
    </source>
</reference>
<protein>
    <recommendedName>
        <fullName evidence="3">DUF3906 domain-containing protein</fullName>
    </recommendedName>
</protein>
<dbReference type="AlphaFoldDB" id="A0A229P3P3"/>
<keyword evidence="2" id="KW-1185">Reference proteome</keyword>
<sequence length="67" mass="7669">MFLYKIELQLPEGKQAHLIVLAATDEKAFSYVESHVQRHYLHMPELQSIAIVEKKRTDPGSGYLIEG</sequence>
<evidence type="ECO:0008006" key="3">
    <source>
        <dbReference type="Google" id="ProtNLM"/>
    </source>
</evidence>
<dbReference type="InterPro" id="IPR024998">
    <property type="entry name" value="DUF3906"/>
</dbReference>
<dbReference type="Pfam" id="PF13046">
    <property type="entry name" value="DUF3906"/>
    <property type="match status" value="1"/>
</dbReference>
<evidence type="ECO:0000313" key="1">
    <source>
        <dbReference type="EMBL" id="OXM16906.1"/>
    </source>
</evidence>
<dbReference type="Proteomes" id="UP000215145">
    <property type="component" value="Unassembled WGS sequence"/>
</dbReference>
<dbReference type="OrthoDB" id="2382322at2"/>
<dbReference type="EMBL" id="NMUQ01000001">
    <property type="protein sequence ID" value="OXM16906.1"/>
    <property type="molecule type" value="Genomic_DNA"/>
</dbReference>
<dbReference type="RefSeq" id="WP_089523987.1">
    <property type="nucleotide sequence ID" value="NZ_NMUQ01000001.1"/>
</dbReference>